<gene>
    <name evidence="1" type="ORF">MARIT_0151</name>
</gene>
<reference evidence="1 2" key="1">
    <citation type="submission" date="2016-11" db="EMBL/GenBank/DDBJ databases">
        <authorList>
            <person name="Jaros S."/>
            <person name="Januszkiewicz K."/>
            <person name="Wedrychowicz H."/>
        </authorList>
    </citation>
    <scope>NUCLEOTIDE SEQUENCE [LARGE SCALE GENOMIC DNA]</scope>
    <source>
        <strain evidence="1">NCIMB 2154T</strain>
    </source>
</reference>
<protein>
    <submittedName>
        <fullName evidence="1">Uncharacterized protein</fullName>
    </submittedName>
</protein>
<dbReference type="RefSeq" id="WP_231975172.1">
    <property type="nucleotide sequence ID" value="NZ_LT634361.1"/>
</dbReference>
<sequence>MSGVEVAASLSNKTRALASGAIVRGRFTSFEFVGTEGNQGPYKLLGPNNESAIIIVGGSDKVFINGVEIKRGEKNDYTIDYNLGEIKFNTTYPITNDMRVRVEFQYSDRSYTRFVTYDKIEYKADKFSMGGYFYNENDVKSQPIQQNLTETQKQILADAGNDLDKMNAVNAFLDNYSVDKIQYKKVLNGAVEVFEHATDDSEAVYTVAFTNVGVNKGSYAIVKTTAIGTIFKYVGINEGDYNPTTRLVAPTKKQLFDINTTYESDRTKINAELAYSENDLNLFSTKDDDENRQLASKIDWSQVLIDKKWKLKSDITYQFIQRNFKTIQRFQAVEFNRNWSLKNPIGDQRQIGARLVLHHKEQQSFIYDFSHLSFSENFTGNKHGIASVLKFKNTNFSLDGSFLKNNSILEKGAFTRLKTKLEHSFGRPWVGAFFRLEENRKRDRNTTLLTSNSFKYKMYEGHIGVGDTTSVFSKFGVAYSVNDSVKNAIFKRMHDRKTFYINSQLIKNNTVKLGIYANYRLTKYARKEKEKALNSRVTYNHRLLKNFLWLNSVYETSSNNIAQQDYIYIKTASGQGFYTWIDYNNNGIQEFNEFEVAQFKDQANYLRVALPNLKYVPTQRAMWKQSVIINPFDWRRKKGIKRLLSHFYNQTHLLVENEREKLGNSFNLNPFDLDKNQLLGLQLNFRNSLYFNKSLQKHSFIYTYGNSQSKQQYGIGTQENNTCIHQLEFQHKFNSFWLLDAKASISENKLITENLINRNYLLNIKQIAPAITFLYSKEHRFSVFYHFKEKENKRINFEKLAQQKIGVSYFFVNKKGNQLSIDANAFLNRFTGNVNSPVGYQMLEGLQTGKNYTWNVLFNQKLNSYLNLNLSYFGRKNETTKAIHTGAIQLKAIF</sequence>
<accession>A0A2H1E6N9</accession>
<dbReference type="AlphaFoldDB" id="A0A2H1E6N9"/>
<name>A0A2H1E6N9_9FLAO</name>
<evidence type="ECO:0000313" key="1">
    <source>
        <dbReference type="EMBL" id="SFZ80064.1"/>
    </source>
</evidence>
<organism evidence="1 2">
    <name type="scientific">Tenacibaculum maritimum NCIMB 2154</name>
    <dbReference type="NCBI Taxonomy" id="1349785"/>
    <lineage>
        <taxon>Bacteria</taxon>
        <taxon>Pseudomonadati</taxon>
        <taxon>Bacteroidota</taxon>
        <taxon>Flavobacteriia</taxon>
        <taxon>Flavobacteriales</taxon>
        <taxon>Flavobacteriaceae</taxon>
        <taxon>Tenacibaculum</taxon>
    </lineage>
</organism>
<dbReference type="KEGG" id="tmar:MARIT_0151"/>
<dbReference type="GeneID" id="47721757"/>
<dbReference type="EMBL" id="LT634361">
    <property type="protein sequence ID" value="SFZ80064.1"/>
    <property type="molecule type" value="Genomic_DNA"/>
</dbReference>
<dbReference type="STRING" id="1349785.GCA_000509405_02500"/>
<dbReference type="Proteomes" id="UP000231564">
    <property type="component" value="Chromosome MARIT"/>
</dbReference>
<evidence type="ECO:0000313" key="2">
    <source>
        <dbReference type="Proteomes" id="UP000231564"/>
    </source>
</evidence>
<proteinExistence type="predicted"/>
<keyword evidence="2" id="KW-1185">Reference proteome</keyword>